<keyword evidence="2" id="KW-0732">Signal</keyword>
<evidence type="ECO:0000313" key="4">
    <source>
        <dbReference type="Proteomes" id="UP001165190"/>
    </source>
</evidence>
<evidence type="ECO:0008006" key="5">
    <source>
        <dbReference type="Google" id="ProtNLM"/>
    </source>
</evidence>
<evidence type="ECO:0000256" key="2">
    <source>
        <dbReference type="SAM" id="SignalP"/>
    </source>
</evidence>
<accession>A0A9W7J4B7</accession>
<dbReference type="Proteomes" id="UP001165190">
    <property type="component" value="Unassembled WGS sequence"/>
</dbReference>
<sequence length="123" mass="13535">MKRRILQWIIFLMLYFSSEGAFVSSSEAAVNGLKPLMKGRLLKSVFKDHGTTIKGLHEAIHLKVVQRGKEVIVDENKKGGKGNNGGGDLLRPRARKGGANSLHPATSLRFISLGLLLSTLFFF</sequence>
<protein>
    <recommendedName>
        <fullName evidence="5">Transmembrane protein</fullName>
    </recommendedName>
</protein>
<feature type="chain" id="PRO_5040978903" description="Transmembrane protein" evidence="2">
    <location>
        <begin position="21"/>
        <end position="123"/>
    </location>
</feature>
<comment type="caution">
    <text evidence="3">The sequence shown here is derived from an EMBL/GenBank/DDBJ whole genome shotgun (WGS) entry which is preliminary data.</text>
</comment>
<proteinExistence type="predicted"/>
<organism evidence="3 4">
    <name type="scientific">Hibiscus trionum</name>
    <name type="common">Flower of an hour</name>
    <dbReference type="NCBI Taxonomy" id="183268"/>
    <lineage>
        <taxon>Eukaryota</taxon>
        <taxon>Viridiplantae</taxon>
        <taxon>Streptophyta</taxon>
        <taxon>Embryophyta</taxon>
        <taxon>Tracheophyta</taxon>
        <taxon>Spermatophyta</taxon>
        <taxon>Magnoliopsida</taxon>
        <taxon>eudicotyledons</taxon>
        <taxon>Gunneridae</taxon>
        <taxon>Pentapetalae</taxon>
        <taxon>rosids</taxon>
        <taxon>malvids</taxon>
        <taxon>Malvales</taxon>
        <taxon>Malvaceae</taxon>
        <taxon>Malvoideae</taxon>
        <taxon>Hibiscus</taxon>
    </lineage>
</organism>
<reference evidence="3" key="1">
    <citation type="submission" date="2023-05" db="EMBL/GenBank/DDBJ databases">
        <title>Genome and transcriptome analyses reveal genes involved in the formation of fine ridges on petal epidermal cells in Hibiscus trionum.</title>
        <authorList>
            <person name="Koshimizu S."/>
            <person name="Masuda S."/>
            <person name="Ishii T."/>
            <person name="Shirasu K."/>
            <person name="Hoshino A."/>
            <person name="Arita M."/>
        </authorList>
    </citation>
    <scope>NUCLEOTIDE SEQUENCE</scope>
    <source>
        <strain evidence="3">Hamamatsu line</strain>
    </source>
</reference>
<feature type="region of interest" description="Disordered" evidence="1">
    <location>
        <begin position="75"/>
        <end position="100"/>
    </location>
</feature>
<dbReference type="AlphaFoldDB" id="A0A9W7J4B7"/>
<dbReference type="EMBL" id="BSYR01000048">
    <property type="protein sequence ID" value="GMJ07711.1"/>
    <property type="molecule type" value="Genomic_DNA"/>
</dbReference>
<evidence type="ECO:0000256" key="1">
    <source>
        <dbReference type="SAM" id="MobiDB-lite"/>
    </source>
</evidence>
<feature type="signal peptide" evidence="2">
    <location>
        <begin position="1"/>
        <end position="20"/>
    </location>
</feature>
<evidence type="ECO:0000313" key="3">
    <source>
        <dbReference type="EMBL" id="GMJ07711.1"/>
    </source>
</evidence>
<dbReference type="OrthoDB" id="988191at2759"/>
<name>A0A9W7J4B7_HIBTR</name>
<gene>
    <name evidence="3" type="ORF">HRI_004440300</name>
</gene>
<keyword evidence="4" id="KW-1185">Reference proteome</keyword>